<proteinExistence type="predicted"/>
<dbReference type="Gene3D" id="3.90.280.10">
    <property type="entry name" value="PEBP-like"/>
    <property type="match status" value="1"/>
</dbReference>
<dbReference type="PANTHER" id="PTHR30289:SF1">
    <property type="entry name" value="PEBP (PHOSPHATIDYLETHANOLAMINE-BINDING PROTEIN) FAMILY PROTEIN"/>
    <property type="match status" value="1"/>
</dbReference>
<dbReference type="PANTHER" id="PTHR30289">
    <property type="entry name" value="UNCHARACTERIZED PROTEIN YBCL-RELATED"/>
    <property type="match status" value="1"/>
</dbReference>
<dbReference type="InterPro" id="IPR005247">
    <property type="entry name" value="YbhB_YbcL/LppC-like"/>
</dbReference>
<accession>A0A318P3F8</accession>
<name>A0A318P3F8_SERPL</name>
<reference evidence="1 2" key="1">
    <citation type="submission" date="2017-11" db="EMBL/GenBank/DDBJ databases">
        <title>Genome sequence of the oocydin A producing rhizobacterium Serratia plymuthica 4Rx5.</title>
        <authorList>
            <person name="Matilla M.A."/>
            <person name="Udaondo Z."/>
            <person name="Salmond G.P.C."/>
        </authorList>
    </citation>
    <scope>NUCLEOTIDE SEQUENCE [LARGE SCALE GENOMIC DNA]</scope>
    <source>
        <strain evidence="1 2">4Rx5</strain>
    </source>
</reference>
<dbReference type="Pfam" id="PF01161">
    <property type="entry name" value="PBP"/>
    <property type="match status" value="1"/>
</dbReference>
<sequence length="210" mass="22823">MKLYSHSFKDGEAIPGKNSFAVYDPENRIRLSDNLNPHLAWEDVPAGTQALVLLCHDPDVPTSAEDVNQPGKTVPASLPRADFYHWSLLNIPADQGEIIEGTQSSGISARGKQGPSAPDGLIHGINDYTAWFAGDESMAGTYYGYDGPCPPWNDELVHHYIFTLYAIPMPTLNVEGELTGANVRRALENSNVLATATLTGIYTLNPDVKV</sequence>
<gene>
    <name evidence="1" type="ORF">CT690_05580</name>
</gene>
<organism evidence="1 2">
    <name type="scientific">Serratia plymuthica</name>
    <dbReference type="NCBI Taxonomy" id="82996"/>
    <lineage>
        <taxon>Bacteria</taxon>
        <taxon>Pseudomonadati</taxon>
        <taxon>Pseudomonadota</taxon>
        <taxon>Gammaproteobacteria</taxon>
        <taxon>Enterobacterales</taxon>
        <taxon>Yersiniaceae</taxon>
        <taxon>Serratia</taxon>
    </lineage>
</organism>
<dbReference type="CDD" id="cd00865">
    <property type="entry name" value="PEBP_bact_arch"/>
    <property type="match status" value="1"/>
</dbReference>
<comment type="caution">
    <text evidence="1">The sequence shown here is derived from an EMBL/GenBank/DDBJ whole genome shotgun (WGS) entry which is preliminary data.</text>
</comment>
<dbReference type="SUPFAM" id="SSF49777">
    <property type="entry name" value="PEBP-like"/>
    <property type="match status" value="1"/>
</dbReference>
<dbReference type="AlphaFoldDB" id="A0A318P3F8"/>
<dbReference type="OrthoDB" id="9797506at2"/>
<protein>
    <submittedName>
        <fullName evidence="1">YbhB/YbcL family Raf kinase inhibitor-like protein</fullName>
    </submittedName>
</protein>
<dbReference type="NCBIfam" id="TIGR00481">
    <property type="entry name" value="YbhB/YbcL family Raf kinase inhibitor-like protein"/>
    <property type="match status" value="1"/>
</dbReference>
<dbReference type="InterPro" id="IPR036610">
    <property type="entry name" value="PEBP-like_sf"/>
</dbReference>
<dbReference type="Proteomes" id="UP000248196">
    <property type="component" value="Unassembled WGS sequence"/>
</dbReference>
<dbReference type="InterPro" id="IPR008914">
    <property type="entry name" value="PEBP"/>
</dbReference>
<evidence type="ECO:0000313" key="2">
    <source>
        <dbReference type="Proteomes" id="UP000248196"/>
    </source>
</evidence>
<dbReference type="EMBL" id="PESE01000001">
    <property type="protein sequence ID" value="PYD40751.1"/>
    <property type="molecule type" value="Genomic_DNA"/>
</dbReference>
<dbReference type="RefSeq" id="WP_020439362.1">
    <property type="nucleotide sequence ID" value="NZ_CAMISH010000004.1"/>
</dbReference>
<evidence type="ECO:0000313" key="1">
    <source>
        <dbReference type="EMBL" id="PYD40751.1"/>
    </source>
</evidence>